<keyword evidence="1" id="KW-0175">Coiled coil</keyword>
<keyword evidence="4" id="KW-1185">Reference proteome</keyword>
<dbReference type="InterPro" id="IPR052085">
    <property type="entry name" value="WD-SAM-U-box"/>
</dbReference>
<dbReference type="GO" id="GO:0016567">
    <property type="term" value="P:protein ubiquitination"/>
    <property type="evidence" value="ECO:0007669"/>
    <property type="project" value="InterPro"/>
</dbReference>
<dbReference type="Proteomes" id="UP001162131">
    <property type="component" value="Unassembled WGS sequence"/>
</dbReference>
<dbReference type="PANTHER" id="PTHR46573:SF1">
    <property type="entry name" value="WD REPEAT, SAM AND U-BOX DOMAIN-CONTAINING PROTEIN 1"/>
    <property type="match status" value="1"/>
</dbReference>
<proteinExistence type="predicted"/>
<dbReference type="SMART" id="SM00504">
    <property type="entry name" value="Ubox"/>
    <property type="match status" value="1"/>
</dbReference>
<evidence type="ECO:0000256" key="1">
    <source>
        <dbReference type="SAM" id="Coils"/>
    </source>
</evidence>
<accession>A0AAU9IRH7</accession>
<feature type="coiled-coil region" evidence="1">
    <location>
        <begin position="312"/>
        <end position="339"/>
    </location>
</feature>
<protein>
    <recommendedName>
        <fullName evidence="2">U-box domain-containing protein</fullName>
    </recommendedName>
</protein>
<dbReference type="EMBL" id="CAJZBQ010000016">
    <property type="protein sequence ID" value="CAG9316653.1"/>
    <property type="molecule type" value="Genomic_DNA"/>
</dbReference>
<dbReference type="AlphaFoldDB" id="A0AAU9IRH7"/>
<dbReference type="CDD" id="cd16655">
    <property type="entry name" value="RING-Ubox_WDSUB1-like"/>
    <property type="match status" value="1"/>
</dbReference>
<dbReference type="PROSITE" id="PS51698">
    <property type="entry name" value="U_BOX"/>
    <property type="match status" value="1"/>
</dbReference>
<dbReference type="InterPro" id="IPR013083">
    <property type="entry name" value="Znf_RING/FYVE/PHD"/>
</dbReference>
<reference evidence="3" key="1">
    <citation type="submission" date="2021-09" db="EMBL/GenBank/DDBJ databases">
        <authorList>
            <consortium name="AG Swart"/>
            <person name="Singh M."/>
            <person name="Singh A."/>
            <person name="Seah K."/>
            <person name="Emmerich C."/>
        </authorList>
    </citation>
    <scope>NUCLEOTIDE SEQUENCE</scope>
    <source>
        <strain evidence="3">ATCC30299</strain>
    </source>
</reference>
<evidence type="ECO:0000313" key="4">
    <source>
        <dbReference type="Proteomes" id="UP001162131"/>
    </source>
</evidence>
<name>A0AAU9IRH7_9CILI</name>
<evidence type="ECO:0000313" key="3">
    <source>
        <dbReference type="EMBL" id="CAG9316653.1"/>
    </source>
</evidence>
<dbReference type="InterPro" id="IPR003613">
    <property type="entry name" value="Ubox_domain"/>
</dbReference>
<gene>
    <name evidence="3" type="ORF">BSTOLATCC_MIC16761</name>
</gene>
<dbReference type="Pfam" id="PF04564">
    <property type="entry name" value="U-box"/>
    <property type="match status" value="1"/>
</dbReference>
<sequence>MEGSDQYMPNEYLCPITQELMDDPVIAADGHTYERAAIAAWMEISNANPLTGEELSSRNLTPNYNIKALISDYKEQIRNQPLNRRPENGNNQLLERLMSSLYEHIASRKDYISSIRKSIDALISLKYDLEQNLLNCKISNTSGNAGTVIGTALLFTPFPWIGALALVAGGLTSIGTSIAQHFIEKDRLAQMKKILENEENAANKFYFTLIRLDKSIEATKGAAQALLMTSKIKNTTIFIKAYNHFKAARAANAAYNSAKTANAAKAINFPKLMRIGPGAKILGAAGAALSVADIVLTWTMNNDTLEQIKVCLAEREELIDLQEKELKQLENLVNEKLSHN</sequence>
<feature type="domain" description="U-box" evidence="2">
    <location>
        <begin position="7"/>
        <end position="80"/>
    </location>
</feature>
<dbReference type="Gene3D" id="3.30.40.10">
    <property type="entry name" value="Zinc/RING finger domain, C3HC4 (zinc finger)"/>
    <property type="match status" value="1"/>
</dbReference>
<evidence type="ECO:0000259" key="2">
    <source>
        <dbReference type="PROSITE" id="PS51698"/>
    </source>
</evidence>
<dbReference type="GO" id="GO:0004842">
    <property type="term" value="F:ubiquitin-protein transferase activity"/>
    <property type="evidence" value="ECO:0007669"/>
    <property type="project" value="InterPro"/>
</dbReference>
<dbReference type="PANTHER" id="PTHR46573">
    <property type="entry name" value="WD REPEAT, SAM AND U-BOX DOMAIN-CONTAINING PROTEIN 1"/>
    <property type="match status" value="1"/>
</dbReference>
<comment type="caution">
    <text evidence="3">The sequence shown here is derived from an EMBL/GenBank/DDBJ whole genome shotgun (WGS) entry which is preliminary data.</text>
</comment>
<organism evidence="3 4">
    <name type="scientific">Blepharisma stoltei</name>
    <dbReference type="NCBI Taxonomy" id="1481888"/>
    <lineage>
        <taxon>Eukaryota</taxon>
        <taxon>Sar</taxon>
        <taxon>Alveolata</taxon>
        <taxon>Ciliophora</taxon>
        <taxon>Postciliodesmatophora</taxon>
        <taxon>Heterotrichea</taxon>
        <taxon>Heterotrichida</taxon>
        <taxon>Blepharismidae</taxon>
        <taxon>Blepharisma</taxon>
    </lineage>
</organism>
<dbReference type="SUPFAM" id="SSF57850">
    <property type="entry name" value="RING/U-box"/>
    <property type="match status" value="1"/>
</dbReference>